<feature type="transmembrane region" description="Helical" evidence="1">
    <location>
        <begin position="571"/>
        <end position="591"/>
    </location>
</feature>
<feature type="transmembrane region" description="Helical" evidence="1">
    <location>
        <begin position="232"/>
        <end position="252"/>
    </location>
</feature>
<dbReference type="InterPro" id="IPR036485">
    <property type="entry name" value="Glu_synth_asu_C_sf"/>
</dbReference>
<evidence type="ECO:0000313" key="2">
    <source>
        <dbReference type="EMBL" id="VDI29075.1"/>
    </source>
</evidence>
<dbReference type="Proteomes" id="UP000596742">
    <property type="component" value="Unassembled WGS sequence"/>
</dbReference>
<keyword evidence="1" id="KW-1133">Transmembrane helix</keyword>
<feature type="transmembrane region" description="Helical" evidence="1">
    <location>
        <begin position="147"/>
        <end position="164"/>
    </location>
</feature>
<feature type="transmembrane region" description="Helical" evidence="1">
    <location>
        <begin position="347"/>
        <end position="372"/>
    </location>
</feature>
<dbReference type="PANTHER" id="PTHR21274:SF0">
    <property type="entry name" value="MECKELIN"/>
    <property type="match status" value="1"/>
</dbReference>
<dbReference type="Gene3D" id="2.160.20.60">
    <property type="entry name" value="Glutamate synthase, alpha subunit, C-terminal domain"/>
    <property type="match status" value="1"/>
</dbReference>
<proteinExistence type="predicted"/>
<comment type="caution">
    <text evidence="2">The sequence shown here is derived from an EMBL/GenBank/DDBJ whole genome shotgun (WGS) entry which is preliminary data.</text>
</comment>
<dbReference type="AlphaFoldDB" id="A0A8B6E5U8"/>
<dbReference type="SUPFAM" id="SSF69336">
    <property type="entry name" value="Alpha subunit of glutamate synthase, C-terminal domain"/>
    <property type="match status" value="1"/>
</dbReference>
<reference evidence="2" key="1">
    <citation type="submission" date="2018-11" db="EMBL/GenBank/DDBJ databases">
        <authorList>
            <person name="Alioto T."/>
            <person name="Alioto T."/>
        </authorList>
    </citation>
    <scope>NUCLEOTIDE SEQUENCE</scope>
</reference>
<dbReference type="GO" id="GO:0036038">
    <property type="term" value="C:MKS complex"/>
    <property type="evidence" value="ECO:0007669"/>
    <property type="project" value="InterPro"/>
</dbReference>
<dbReference type="Pfam" id="PF09773">
    <property type="entry name" value="Meckelin"/>
    <property type="match status" value="1"/>
</dbReference>
<evidence type="ECO:0000256" key="1">
    <source>
        <dbReference type="SAM" id="Phobius"/>
    </source>
</evidence>
<feature type="transmembrane region" description="Helical" evidence="1">
    <location>
        <begin position="184"/>
        <end position="211"/>
    </location>
</feature>
<dbReference type="GO" id="GO:0016491">
    <property type="term" value="F:oxidoreductase activity"/>
    <property type="evidence" value="ECO:0007669"/>
    <property type="project" value="InterPro"/>
</dbReference>
<sequence>MSGGIAYIYDKTQVFAKKCNMESVSLNPLDLQEDLTFVKDLLAEFKGKTGSDVAAFILENWETERKCFVKVYPHEYRRVVEEKAADEAAEKLKKEQEMKDGLVNGEEDTKEYDEDMINTIEEDDEGESKTSFSVDYEYSTSKYRRDFQISVGTLSTLSIIYAGYRTWVWSKRAGKPAIDFQTIINFLFFASGSLANIFFVITFGIAFYFLTFFKGQNTVFLFHITGLAEREWLALFGSGFALKCLQMAHMIIMQCTADVFLIDWERPKHVVATSEKKTGSNVSIWRTYFVANEWNEIQTLRKINQIFQIFAVIFFLNVVGFENVATKDPDGRIIKDTTSYRAEDSTMFRYAIGASVYILVALCQWIFFTLIYERFVEDKVRQFVDLCSMSNISVFVMAHAQFGYYVHGKSVHGKADTNMGDMFDMMRREEEDLCGKRGLLPDTDQQTFMMALPRKLRVKYETVMLPVALEGSGAVGGAGKSKETIINTKTNAYNVVNKFLAGFVDHSLKEIDYVVKDKTLLESIMDTEFLDASEKGIFYNDDGHSFDRALFYGNESALVVFDTLLFCIIDLIFQNFVLAGVLTYLITELIAMARDSGGRMNLAKKTLVDQRFLI</sequence>
<evidence type="ECO:0000313" key="3">
    <source>
        <dbReference type="Proteomes" id="UP000596742"/>
    </source>
</evidence>
<dbReference type="EMBL" id="UYJE01004556">
    <property type="protein sequence ID" value="VDI29075.1"/>
    <property type="molecule type" value="Genomic_DNA"/>
</dbReference>
<dbReference type="InterPro" id="IPR019170">
    <property type="entry name" value="Meckelin"/>
</dbReference>
<dbReference type="PANTHER" id="PTHR21274">
    <property type="entry name" value="MECKELIN"/>
    <property type="match status" value="1"/>
</dbReference>
<keyword evidence="3" id="KW-1185">Reference proteome</keyword>
<dbReference type="OrthoDB" id="419138at2759"/>
<protein>
    <submittedName>
        <fullName evidence="2">Meckelin</fullName>
    </submittedName>
</protein>
<keyword evidence="1" id="KW-0812">Transmembrane</keyword>
<feature type="transmembrane region" description="Helical" evidence="1">
    <location>
        <begin position="306"/>
        <end position="326"/>
    </location>
</feature>
<keyword evidence="1" id="KW-0472">Membrane</keyword>
<gene>
    <name evidence="2" type="ORF">MGAL_10B078930</name>
</gene>
<dbReference type="GO" id="GO:0060271">
    <property type="term" value="P:cilium assembly"/>
    <property type="evidence" value="ECO:0007669"/>
    <property type="project" value="InterPro"/>
</dbReference>
<accession>A0A8B6E5U8</accession>
<organism evidence="2 3">
    <name type="scientific">Mytilus galloprovincialis</name>
    <name type="common">Mediterranean mussel</name>
    <dbReference type="NCBI Taxonomy" id="29158"/>
    <lineage>
        <taxon>Eukaryota</taxon>
        <taxon>Metazoa</taxon>
        <taxon>Spiralia</taxon>
        <taxon>Lophotrochozoa</taxon>
        <taxon>Mollusca</taxon>
        <taxon>Bivalvia</taxon>
        <taxon>Autobranchia</taxon>
        <taxon>Pteriomorphia</taxon>
        <taxon>Mytilida</taxon>
        <taxon>Mytiloidea</taxon>
        <taxon>Mytilidae</taxon>
        <taxon>Mytilinae</taxon>
        <taxon>Mytilus</taxon>
    </lineage>
</organism>
<name>A0A8B6E5U8_MYTGA</name>